<dbReference type="EMBL" id="RCCK01000011">
    <property type="protein sequence ID" value="RLJ76983.1"/>
    <property type="molecule type" value="Genomic_DNA"/>
</dbReference>
<protein>
    <submittedName>
        <fullName evidence="2">Uncharacterized protein</fullName>
    </submittedName>
</protein>
<gene>
    <name evidence="2" type="ORF">BCL90_2043</name>
</gene>
<evidence type="ECO:0000256" key="1">
    <source>
        <dbReference type="SAM" id="Phobius"/>
    </source>
</evidence>
<name>A0A497Y266_9SPHI</name>
<evidence type="ECO:0000313" key="3">
    <source>
        <dbReference type="Proteomes" id="UP000273898"/>
    </source>
</evidence>
<keyword evidence="1" id="KW-1133">Transmembrane helix</keyword>
<comment type="caution">
    <text evidence="2">The sequence shown here is derived from an EMBL/GenBank/DDBJ whole genome shotgun (WGS) entry which is preliminary data.</text>
</comment>
<accession>A0A497Y266</accession>
<dbReference type="RefSeq" id="WP_262707550.1">
    <property type="nucleotide sequence ID" value="NZ_RCCK01000011.1"/>
</dbReference>
<dbReference type="Proteomes" id="UP000273898">
    <property type="component" value="Unassembled WGS sequence"/>
</dbReference>
<proteinExistence type="predicted"/>
<evidence type="ECO:0000313" key="2">
    <source>
        <dbReference type="EMBL" id="RLJ76983.1"/>
    </source>
</evidence>
<feature type="transmembrane region" description="Helical" evidence="1">
    <location>
        <begin position="21"/>
        <end position="41"/>
    </location>
</feature>
<keyword evidence="1" id="KW-0812">Transmembrane</keyword>
<reference evidence="2 3" key="1">
    <citation type="submission" date="2018-10" db="EMBL/GenBank/DDBJ databases">
        <title>Genomic Encyclopedia of Archaeal and Bacterial Type Strains, Phase II (KMG-II): from individual species to whole genera.</title>
        <authorList>
            <person name="Goeker M."/>
        </authorList>
    </citation>
    <scope>NUCLEOTIDE SEQUENCE [LARGE SCALE GENOMIC DNA]</scope>
    <source>
        <strain evidence="2 3">DSM 19624</strain>
    </source>
</reference>
<keyword evidence="1" id="KW-0472">Membrane</keyword>
<organism evidence="2 3">
    <name type="scientific">Pedobacter alluvionis</name>
    <dbReference type="NCBI Taxonomy" id="475253"/>
    <lineage>
        <taxon>Bacteria</taxon>
        <taxon>Pseudomonadati</taxon>
        <taxon>Bacteroidota</taxon>
        <taxon>Sphingobacteriia</taxon>
        <taxon>Sphingobacteriales</taxon>
        <taxon>Sphingobacteriaceae</taxon>
        <taxon>Pedobacter</taxon>
    </lineage>
</organism>
<sequence length="42" mass="5256">MILDKYKREYRYKSNQNRNNKYLWISIIASLVIVALLWYFLD</sequence>
<dbReference type="AlphaFoldDB" id="A0A497Y266"/>